<sequence>MEQMKRDICAAVFGFFFGCGVSSFIINVAKLVMRL</sequence>
<name>A0A8S5VFN2_9CAUD</name>
<dbReference type="EMBL" id="BK016261">
    <property type="protein sequence ID" value="DAG05549.1"/>
    <property type="molecule type" value="Genomic_DNA"/>
</dbReference>
<accession>A0A8S5VFN2</accession>
<organism evidence="1">
    <name type="scientific">Siphoviridae sp. ctNHj22</name>
    <dbReference type="NCBI Taxonomy" id="2825468"/>
    <lineage>
        <taxon>Viruses</taxon>
        <taxon>Duplodnaviria</taxon>
        <taxon>Heunggongvirae</taxon>
        <taxon>Uroviricota</taxon>
        <taxon>Caudoviricetes</taxon>
    </lineage>
</organism>
<protein>
    <submittedName>
        <fullName evidence="1">Uncharacterized protein</fullName>
    </submittedName>
</protein>
<dbReference type="PROSITE" id="PS51257">
    <property type="entry name" value="PROKAR_LIPOPROTEIN"/>
    <property type="match status" value="1"/>
</dbReference>
<reference evidence="1" key="1">
    <citation type="journal article" date="2021" name="Proc. Natl. Acad. Sci. U.S.A.">
        <title>A Catalog of Tens of Thousands of Viruses from Human Metagenomes Reveals Hidden Associations with Chronic Diseases.</title>
        <authorList>
            <person name="Tisza M.J."/>
            <person name="Buck C.B."/>
        </authorList>
    </citation>
    <scope>NUCLEOTIDE SEQUENCE</scope>
    <source>
        <strain evidence="1">CtNHj22</strain>
    </source>
</reference>
<evidence type="ECO:0000313" key="1">
    <source>
        <dbReference type="EMBL" id="DAG05549.1"/>
    </source>
</evidence>
<proteinExistence type="predicted"/>